<dbReference type="Proteomes" id="UP000054815">
    <property type="component" value="Unassembled WGS sequence"/>
</dbReference>
<evidence type="ECO:0000313" key="1">
    <source>
        <dbReference type="EMBL" id="KRX79960.1"/>
    </source>
</evidence>
<evidence type="ECO:0000313" key="2">
    <source>
        <dbReference type="Proteomes" id="UP000054815"/>
    </source>
</evidence>
<proteinExistence type="predicted"/>
<sequence>LGYSPISGAVTRWRDVRFSNAATIWLLAAAGSATDSPTAGAHAPIGVIQISIFDLRICSASQQLERAEGKKLVRRMRNSSSSSSACPRIFRRLRSVRNLRSVD</sequence>
<organism evidence="1 2">
    <name type="scientific">Trichinella pseudospiralis</name>
    <name type="common">Parasitic roundworm</name>
    <dbReference type="NCBI Taxonomy" id="6337"/>
    <lineage>
        <taxon>Eukaryota</taxon>
        <taxon>Metazoa</taxon>
        <taxon>Ecdysozoa</taxon>
        <taxon>Nematoda</taxon>
        <taxon>Enoplea</taxon>
        <taxon>Dorylaimia</taxon>
        <taxon>Trichinellida</taxon>
        <taxon>Trichinellidae</taxon>
        <taxon>Trichinella</taxon>
    </lineage>
</organism>
<dbReference type="EMBL" id="JYDU01000827">
    <property type="protein sequence ID" value="KRX79960.1"/>
    <property type="molecule type" value="Genomic_DNA"/>
</dbReference>
<gene>
    <name evidence="1" type="ORF">T4E_824</name>
</gene>
<comment type="caution">
    <text evidence="1">The sequence shown here is derived from an EMBL/GenBank/DDBJ whole genome shotgun (WGS) entry which is preliminary data.</text>
</comment>
<protein>
    <submittedName>
        <fullName evidence="1">Uncharacterized protein</fullName>
    </submittedName>
</protein>
<accession>A0A0V0WWE2</accession>
<dbReference type="AlphaFoldDB" id="A0A0V0WWE2"/>
<reference evidence="1 2" key="1">
    <citation type="submission" date="2015-01" db="EMBL/GenBank/DDBJ databases">
        <title>Evolution of Trichinella species and genotypes.</title>
        <authorList>
            <person name="Korhonen P.K."/>
            <person name="Edoardo P."/>
            <person name="Giuseppe L.R."/>
            <person name="Gasser R.B."/>
        </authorList>
    </citation>
    <scope>NUCLEOTIDE SEQUENCE [LARGE SCALE GENOMIC DNA]</scope>
    <source>
        <strain evidence="1">ISS141</strain>
    </source>
</reference>
<name>A0A0V0WWE2_TRIPS</name>
<feature type="non-terminal residue" evidence="1">
    <location>
        <position position="1"/>
    </location>
</feature>